<evidence type="ECO:0000313" key="2">
    <source>
        <dbReference type="Proteomes" id="UP001597041"/>
    </source>
</evidence>
<evidence type="ECO:0000313" key="1">
    <source>
        <dbReference type="EMBL" id="MFD1067566.1"/>
    </source>
</evidence>
<proteinExistence type="predicted"/>
<keyword evidence="1" id="KW-0969">Cilium</keyword>
<comment type="caution">
    <text evidence="1">The sequence shown here is derived from an EMBL/GenBank/DDBJ whole genome shotgun (WGS) entry which is preliminary data.</text>
</comment>
<sequence>MIKLTRLNNEPFVLNAIMIEQIQAHADTSISLINGKKVFVKESEEEIIQKVTDFYHQIGFPALPLKAGETKNE</sequence>
<keyword evidence="2" id="KW-1185">Reference proteome</keyword>
<organism evidence="1 2">
    <name type="scientific">Oceanobacillus locisalsi</name>
    <dbReference type="NCBI Taxonomy" id="546107"/>
    <lineage>
        <taxon>Bacteria</taxon>
        <taxon>Bacillati</taxon>
        <taxon>Bacillota</taxon>
        <taxon>Bacilli</taxon>
        <taxon>Bacillales</taxon>
        <taxon>Bacillaceae</taxon>
        <taxon>Oceanobacillus</taxon>
    </lineage>
</organism>
<protein>
    <submittedName>
        <fullName evidence="1">Flagellar FlbD family protein</fullName>
    </submittedName>
</protein>
<dbReference type="PANTHER" id="PTHR39185:SF1">
    <property type="entry name" value="SWARMING MOTILITY PROTEIN SWRD"/>
    <property type="match status" value="1"/>
</dbReference>
<name>A0ABW3NMC3_9BACI</name>
<accession>A0ABW3NMC3</accession>
<keyword evidence="1" id="KW-0282">Flagellum</keyword>
<dbReference type="PANTHER" id="PTHR39185">
    <property type="entry name" value="SWARMING MOTILITY PROTEIN SWRD"/>
    <property type="match status" value="1"/>
</dbReference>
<dbReference type="Proteomes" id="UP001597041">
    <property type="component" value="Unassembled WGS sequence"/>
</dbReference>
<reference evidence="2" key="1">
    <citation type="journal article" date="2019" name="Int. J. Syst. Evol. Microbiol.">
        <title>The Global Catalogue of Microorganisms (GCM) 10K type strain sequencing project: providing services to taxonomists for standard genome sequencing and annotation.</title>
        <authorList>
            <consortium name="The Broad Institute Genomics Platform"/>
            <consortium name="The Broad Institute Genome Sequencing Center for Infectious Disease"/>
            <person name="Wu L."/>
            <person name="Ma J."/>
        </authorList>
    </citation>
    <scope>NUCLEOTIDE SEQUENCE [LARGE SCALE GENOMIC DNA]</scope>
    <source>
        <strain evidence="2">CCUG 56608</strain>
    </source>
</reference>
<dbReference type="RefSeq" id="WP_379593695.1">
    <property type="nucleotide sequence ID" value="NZ_JBHTKK010000024.1"/>
</dbReference>
<gene>
    <name evidence="1" type="ORF">ACFQ19_16280</name>
</gene>
<keyword evidence="1" id="KW-0966">Cell projection</keyword>
<dbReference type="EMBL" id="JBHTKK010000024">
    <property type="protein sequence ID" value="MFD1067566.1"/>
    <property type="molecule type" value="Genomic_DNA"/>
</dbReference>
<dbReference type="Pfam" id="PF06289">
    <property type="entry name" value="FlbD"/>
    <property type="match status" value="1"/>
</dbReference>
<dbReference type="InterPro" id="IPR009384">
    <property type="entry name" value="SwrD-like"/>
</dbReference>